<accession>A0A0K2UG07</accession>
<dbReference type="InterPro" id="IPR036397">
    <property type="entry name" value="RNaseH_sf"/>
</dbReference>
<dbReference type="Gene3D" id="3.30.420.10">
    <property type="entry name" value="Ribonuclease H-like superfamily/Ribonuclease H"/>
    <property type="match status" value="1"/>
</dbReference>
<dbReference type="InterPro" id="IPR041426">
    <property type="entry name" value="Mos1_HTH"/>
</dbReference>
<reference evidence="2" key="1">
    <citation type="submission" date="2014-05" db="EMBL/GenBank/DDBJ databases">
        <authorList>
            <person name="Chronopoulou M."/>
        </authorList>
    </citation>
    <scope>NUCLEOTIDE SEQUENCE</scope>
    <source>
        <tissue evidence="2">Whole organism</tissue>
    </source>
</reference>
<dbReference type="GO" id="GO:0000793">
    <property type="term" value="C:condensed chromosome"/>
    <property type="evidence" value="ECO:0007669"/>
    <property type="project" value="TreeGrafter"/>
</dbReference>
<sequence>MEISKEEIRHILHFYYLQGKNASKATKKICDVYGDDTISVRVAQQWFQRFRSGITEVNDAPRTGRPVVEYVDKIIENIKIDRHVSSRSIAQELIIDHKTVLNHLQKAGYKKKLDVWVPHEPTQKNLMDRITICESLLNRNKIDPFLKRIIIGDEKWIPLVDVKRQRKVLLCVWWDWQGMIYYELLPDGQTINSALYCEQLDRLKPAIEQKRPALVNGKGIMIHLDNARPHTSFMTRQKLRELGWEVLMHPPYSPDLAPSDYHLFLPMANALGGTNLASIEACENWLSQFFSNRDKDFYEKGIMKLDSRWQQVIEQNGAYLA</sequence>
<name>A0A0K2UG07_LEPSM</name>
<dbReference type="Pfam" id="PF17906">
    <property type="entry name" value="HTH_48"/>
    <property type="match status" value="1"/>
</dbReference>
<dbReference type="GO" id="GO:0006303">
    <property type="term" value="P:double-strand break repair via nonhomologous end joining"/>
    <property type="evidence" value="ECO:0007669"/>
    <property type="project" value="TreeGrafter"/>
</dbReference>
<dbReference type="GO" id="GO:0046975">
    <property type="term" value="F:histone H3K36 methyltransferase activity"/>
    <property type="evidence" value="ECO:0007669"/>
    <property type="project" value="TreeGrafter"/>
</dbReference>
<keyword evidence="2" id="KW-0808">Transferase</keyword>
<evidence type="ECO:0000313" key="2">
    <source>
        <dbReference type="EMBL" id="CDW37005.1"/>
    </source>
</evidence>
<dbReference type="GO" id="GO:0032259">
    <property type="term" value="P:methylation"/>
    <property type="evidence" value="ECO:0007669"/>
    <property type="project" value="UniProtKB-KW"/>
</dbReference>
<dbReference type="GO" id="GO:0003690">
    <property type="term" value="F:double-stranded DNA binding"/>
    <property type="evidence" value="ECO:0007669"/>
    <property type="project" value="TreeGrafter"/>
</dbReference>
<dbReference type="GO" id="GO:0015074">
    <property type="term" value="P:DNA integration"/>
    <property type="evidence" value="ECO:0007669"/>
    <property type="project" value="TreeGrafter"/>
</dbReference>
<dbReference type="GO" id="GO:0044547">
    <property type="term" value="F:DNA topoisomerase binding"/>
    <property type="evidence" value="ECO:0007669"/>
    <property type="project" value="TreeGrafter"/>
</dbReference>
<dbReference type="AlphaFoldDB" id="A0A0K2UG07"/>
<dbReference type="GO" id="GO:0005634">
    <property type="term" value="C:nucleus"/>
    <property type="evidence" value="ECO:0007669"/>
    <property type="project" value="TreeGrafter"/>
</dbReference>
<dbReference type="GO" id="GO:0044774">
    <property type="term" value="P:mitotic DNA integrity checkpoint signaling"/>
    <property type="evidence" value="ECO:0007669"/>
    <property type="project" value="TreeGrafter"/>
</dbReference>
<dbReference type="EMBL" id="HACA01019644">
    <property type="protein sequence ID" value="CDW37005.1"/>
    <property type="molecule type" value="Transcribed_RNA"/>
</dbReference>
<evidence type="ECO:0000259" key="1">
    <source>
        <dbReference type="Pfam" id="PF17906"/>
    </source>
</evidence>
<dbReference type="GO" id="GO:0035861">
    <property type="term" value="C:site of double-strand break"/>
    <property type="evidence" value="ECO:0007669"/>
    <property type="project" value="TreeGrafter"/>
</dbReference>
<protein>
    <submittedName>
        <fullName evidence="2">Histonelysine Nmethyltransferase SETMARlike [Ceratitis capitata]</fullName>
    </submittedName>
</protein>
<keyword evidence="2" id="KW-0489">Methyltransferase</keyword>
<dbReference type="PANTHER" id="PTHR46060">
    <property type="entry name" value="MARINER MOS1 TRANSPOSASE-LIKE PROTEIN"/>
    <property type="match status" value="1"/>
</dbReference>
<dbReference type="Gene3D" id="1.10.10.1450">
    <property type="match status" value="1"/>
</dbReference>
<dbReference type="InterPro" id="IPR001888">
    <property type="entry name" value="Transposase_1"/>
</dbReference>
<dbReference type="GO" id="GO:0000729">
    <property type="term" value="P:DNA double-strand break processing"/>
    <property type="evidence" value="ECO:0007669"/>
    <property type="project" value="TreeGrafter"/>
</dbReference>
<dbReference type="GO" id="GO:0000014">
    <property type="term" value="F:single-stranded DNA endodeoxyribonuclease activity"/>
    <property type="evidence" value="ECO:0007669"/>
    <property type="project" value="TreeGrafter"/>
</dbReference>
<dbReference type="GO" id="GO:0031297">
    <property type="term" value="P:replication fork processing"/>
    <property type="evidence" value="ECO:0007669"/>
    <property type="project" value="TreeGrafter"/>
</dbReference>
<proteinExistence type="predicted"/>
<organism evidence="2">
    <name type="scientific">Lepeophtheirus salmonis</name>
    <name type="common">Salmon louse</name>
    <name type="synonym">Caligus salmonis</name>
    <dbReference type="NCBI Taxonomy" id="72036"/>
    <lineage>
        <taxon>Eukaryota</taxon>
        <taxon>Metazoa</taxon>
        <taxon>Ecdysozoa</taxon>
        <taxon>Arthropoda</taxon>
        <taxon>Crustacea</taxon>
        <taxon>Multicrustacea</taxon>
        <taxon>Hexanauplia</taxon>
        <taxon>Copepoda</taxon>
        <taxon>Siphonostomatoida</taxon>
        <taxon>Caligidae</taxon>
        <taxon>Lepeophtheirus</taxon>
    </lineage>
</organism>
<dbReference type="OrthoDB" id="6371477at2759"/>
<feature type="domain" description="Mos1 transposase HTH" evidence="1">
    <location>
        <begin position="5"/>
        <end position="53"/>
    </location>
</feature>
<dbReference type="PANTHER" id="PTHR46060:SF2">
    <property type="entry name" value="HISTONE-LYSINE N-METHYLTRANSFERASE SETMAR"/>
    <property type="match status" value="1"/>
</dbReference>
<dbReference type="GO" id="GO:0042800">
    <property type="term" value="F:histone H3K4 methyltransferase activity"/>
    <property type="evidence" value="ECO:0007669"/>
    <property type="project" value="TreeGrafter"/>
</dbReference>
<dbReference type="InterPro" id="IPR052709">
    <property type="entry name" value="Transposase-MT_Hybrid"/>
</dbReference>
<dbReference type="Pfam" id="PF01359">
    <property type="entry name" value="Transposase_1"/>
    <property type="match status" value="1"/>
</dbReference>
<dbReference type="GO" id="GO:0003697">
    <property type="term" value="F:single-stranded DNA binding"/>
    <property type="evidence" value="ECO:0007669"/>
    <property type="project" value="TreeGrafter"/>
</dbReference>